<comment type="caution">
    <text evidence="7">The sequence shown here is derived from an EMBL/GenBank/DDBJ whole genome shotgun (WGS) entry which is preliminary data.</text>
</comment>
<evidence type="ECO:0000256" key="2">
    <source>
        <dbReference type="ARBA" id="ARBA00022723"/>
    </source>
</evidence>
<evidence type="ECO:0000256" key="1">
    <source>
        <dbReference type="ARBA" id="ARBA00022714"/>
    </source>
</evidence>
<dbReference type="Proteomes" id="UP001619911">
    <property type="component" value="Unassembled WGS sequence"/>
</dbReference>
<evidence type="ECO:0000259" key="6">
    <source>
        <dbReference type="PROSITE" id="PS51085"/>
    </source>
</evidence>
<dbReference type="Pfam" id="PF00111">
    <property type="entry name" value="Fer2"/>
    <property type="match status" value="1"/>
</dbReference>
<name>A0ABW8I6R0_9BACI</name>
<dbReference type="RefSeq" id="WP_404315660.1">
    <property type="nucleotide sequence ID" value="NZ_JAUIYO010000002.1"/>
</dbReference>
<reference evidence="7 8" key="1">
    <citation type="submission" date="2023-07" db="EMBL/GenBank/DDBJ databases">
        <title>Bacillus lucianemedeirus sp. nov, a new species isolated from an immunobiological production facility.</title>
        <authorList>
            <person name="Costa L.V."/>
            <person name="Miranda R.V.S.L."/>
            <person name="Brandao M.L.L."/>
            <person name="Reis C.M.F."/>
            <person name="Frazao A.M."/>
            <person name="Cruz F.V."/>
            <person name="Baio P.V.P."/>
            <person name="Veras J.F.C."/>
            <person name="Ramos J.N."/>
            <person name="Vieira V."/>
        </authorList>
    </citation>
    <scope>NUCLEOTIDE SEQUENCE [LARGE SCALE GENOMIC DNA]</scope>
    <source>
        <strain evidence="7 8">B190/17</strain>
    </source>
</reference>
<organism evidence="7 8">
    <name type="scientific">Bacillus lumedeiriae</name>
    <dbReference type="NCBI Taxonomy" id="3058829"/>
    <lineage>
        <taxon>Bacteria</taxon>
        <taxon>Bacillati</taxon>
        <taxon>Bacillota</taxon>
        <taxon>Bacilli</taxon>
        <taxon>Bacillales</taxon>
        <taxon>Bacillaceae</taxon>
        <taxon>Bacillus</taxon>
    </lineage>
</organism>
<feature type="domain" description="2Fe-2S ferredoxin-type" evidence="6">
    <location>
        <begin position="9"/>
        <end position="85"/>
    </location>
</feature>
<dbReference type="PANTHER" id="PTHR44379">
    <property type="entry name" value="OXIDOREDUCTASE WITH IRON-SULFUR SUBUNIT"/>
    <property type="match status" value="1"/>
</dbReference>
<dbReference type="PROSITE" id="PS51085">
    <property type="entry name" value="2FE2S_FER_2"/>
    <property type="match status" value="1"/>
</dbReference>
<keyword evidence="1" id="KW-0001">2Fe-2S</keyword>
<dbReference type="InterPro" id="IPR036010">
    <property type="entry name" value="2Fe-2S_ferredoxin-like_sf"/>
</dbReference>
<accession>A0ABW8I6R0</accession>
<dbReference type="InterPro" id="IPR006058">
    <property type="entry name" value="2Fe2S_fd_BS"/>
</dbReference>
<dbReference type="InterPro" id="IPR012675">
    <property type="entry name" value="Beta-grasp_dom_sf"/>
</dbReference>
<dbReference type="SUPFAM" id="SSF47741">
    <property type="entry name" value="CO dehydrogenase ISP C-domain like"/>
    <property type="match status" value="1"/>
</dbReference>
<dbReference type="PROSITE" id="PS00197">
    <property type="entry name" value="2FE2S_FER_1"/>
    <property type="match status" value="1"/>
</dbReference>
<gene>
    <name evidence="7" type="ORF">QYG89_05765</name>
</gene>
<dbReference type="EMBL" id="JAUIYO010000002">
    <property type="protein sequence ID" value="MFK2825192.1"/>
    <property type="molecule type" value="Genomic_DNA"/>
</dbReference>
<dbReference type="Gene3D" id="1.10.150.120">
    <property type="entry name" value="[2Fe-2S]-binding domain"/>
    <property type="match status" value="1"/>
</dbReference>
<evidence type="ECO:0000313" key="8">
    <source>
        <dbReference type="Proteomes" id="UP001619911"/>
    </source>
</evidence>
<evidence type="ECO:0000313" key="7">
    <source>
        <dbReference type="EMBL" id="MFK2825192.1"/>
    </source>
</evidence>
<dbReference type="InterPro" id="IPR051452">
    <property type="entry name" value="Diverse_Oxidoreductases"/>
</dbReference>
<dbReference type="CDD" id="cd00207">
    <property type="entry name" value="fer2"/>
    <property type="match status" value="1"/>
</dbReference>
<keyword evidence="5" id="KW-0411">Iron-sulfur</keyword>
<dbReference type="Gene3D" id="3.10.20.30">
    <property type="match status" value="1"/>
</dbReference>
<dbReference type="InterPro" id="IPR036884">
    <property type="entry name" value="2Fe-2S-bd_dom_sf"/>
</dbReference>
<evidence type="ECO:0000256" key="5">
    <source>
        <dbReference type="ARBA" id="ARBA00023014"/>
    </source>
</evidence>
<dbReference type="InterPro" id="IPR002888">
    <property type="entry name" value="2Fe-2S-bd"/>
</dbReference>
<dbReference type="SUPFAM" id="SSF54292">
    <property type="entry name" value="2Fe-2S ferredoxin-like"/>
    <property type="match status" value="1"/>
</dbReference>
<keyword evidence="8" id="KW-1185">Reference proteome</keyword>
<keyword evidence="2" id="KW-0479">Metal-binding</keyword>
<keyword evidence="4" id="KW-0408">Iron</keyword>
<protein>
    <submittedName>
        <fullName evidence="7">(2Fe-2S)-binding protein</fullName>
    </submittedName>
</protein>
<dbReference type="PANTHER" id="PTHR44379:SF7">
    <property type="entry name" value="XANTHINE DEHYDROGENASE SUBUNIT E-RELATED"/>
    <property type="match status" value="1"/>
</dbReference>
<keyword evidence="3" id="KW-0560">Oxidoreductase</keyword>
<evidence type="ECO:0000256" key="4">
    <source>
        <dbReference type="ARBA" id="ARBA00023004"/>
    </source>
</evidence>
<dbReference type="InterPro" id="IPR001041">
    <property type="entry name" value="2Fe-2S_ferredoxin-type"/>
</dbReference>
<dbReference type="Pfam" id="PF01799">
    <property type="entry name" value="Fer2_2"/>
    <property type="match status" value="1"/>
</dbReference>
<evidence type="ECO:0000256" key="3">
    <source>
        <dbReference type="ARBA" id="ARBA00023002"/>
    </source>
</evidence>
<sequence>MISNNTSKSVIRLHVNGESHDVIIRFADTLLHTLREQLGLTGAKRSCENGDCGACTVLINGEPMHSCLSLTIEQIDQTITTIEGLEDSSIKQAFVSHWAIQCGYCTPGFILNCHALKARHPDAEEEVIEEWMQSNLCRCTGYQEIKEAVKAVLQEENTLLNETKNTLD</sequence>
<proteinExistence type="predicted"/>